<sequence length="103" mass="11411">MDDSSRTRASSGHLIGNAAKIAGKKRVVLFDRENDSWHGDERSLNLHSQRAGRGPSWAQFQKEAEDRPTLLHTAQELSAGADAGEKHSYETVKYTAEGFTLQE</sequence>
<evidence type="ECO:0000313" key="2">
    <source>
        <dbReference type="Proteomes" id="UP001234178"/>
    </source>
</evidence>
<comment type="caution">
    <text evidence="1">The sequence shown here is derived from an EMBL/GenBank/DDBJ whole genome shotgun (WGS) entry which is preliminary data.</text>
</comment>
<evidence type="ECO:0000313" key="1">
    <source>
        <dbReference type="EMBL" id="KAK4013022.1"/>
    </source>
</evidence>
<keyword evidence="2" id="KW-1185">Reference proteome</keyword>
<protein>
    <submittedName>
        <fullName evidence="1">Uncharacterized protein</fullName>
    </submittedName>
</protein>
<organism evidence="1 2">
    <name type="scientific">Daphnia magna</name>
    <dbReference type="NCBI Taxonomy" id="35525"/>
    <lineage>
        <taxon>Eukaryota</taxon>
        <taxon>Metazoa</taxon>
        <taxon>Ecdysozoa</taxon>
        <taxon>Arthropoda</taxon>
        <taxon>Crustacea</taxon>
        <taxon>Branchiopoda</taxon>
        <taxon>Diplostraca</taxon>
        <taxon>Cladocera</taxon>
        <taxon>Anomopoda</taxon>
        <taxon>Daphniidae</taxon>
        <taxon>Daphnia</taxon>
    </lineage>
</organism>
<proteinExistence type="predicted"/>
<name>A0ABQ9ZJB8_9CRUS</name>
<accession>A0ABQ9ZJB8</accession>
<gene>
    <name evidence="1" type="ORF">OUZ56_025267</name>
</gene>
<dbReference type="EMBL" id="JAOYFB010000004">
    <property type="protein sequence ID" value="KAK4013022.1"/>
    <property type="molecule type" value="Genomic_DNA"/>
</dbReference>
<reference evidence="1 2" key="1">
    <citation type="journal article" date="2023" name="Nucleic Acids Res.">
        <title>The hologenome of Daphnia magna reveals possible DNA methylation and microbiome-mediated evolution of the host genome.</title>
        <authorList>
            <person name="Chaturvedi A."/>
            <person name="Li X."/>
            <person name="Dhandapani V."/>
            <person name="Marshall H."/>
            <person name="Kissane S."/>
            <person name="Cuenca-Cambronero M."/>
            <person name="Asole G."/>
            <person name="Calvet F."/>
            <person name="Ruiz-Romero M."/>
            <person name="Marangio P."/>
            <person name="Guigo R."/>
            <person name="Rago D."/>
            <person name="Mirbahai L."/>
            <person name="Eastwood N."/>
            <person name="Colbourne J.K."/>
            <person name="Zhou J."/>
            <person name="Mallon E."/>
            <person name="Orsini L."/>
        </authorList>
    </citation>
    <scope>NUCLEOTIDE SEQUENCE [LARGE SCALE GENOMIC DNA]</scope>
    <source>
        <strain evidence="1">LRV0_1</strain>
    </source>
</reference>
<dbReference type="Proteomes" id="UP001234178">
    <property type="component" value="Unassembled WGS sequence"/>
</dbReference>